<accession>A0ABM9HFB8</accession>
<protein>
    <submittedName>
        <fullName evidence="1">Uncharacterized protein</fullName>
    </submittedName>
</protein>
<sequence length="70" mass="8136">MFYQVKILDAQGNVKQVISSNRLSRNHWKDNEAHQDHKMTVEFEELEDESLNVQTVASKLSVFKLDDSVD</sequence>
<dbReference type="Proteomes" id="UP001157733">
    <property type="component" value="Chromosome"/>
</dbReference>
<name>A0ABM9HFB8_9BACT</name>
<organism evidence="1 2">
    <name type="scientific">Nitrospina watsonii</name>
    <dbReference type="NCBI Taxonomy" id="1323948"/>
    <lineage>
        <taxon>Bacteria</taxon>
        <taxon>Pseudomonadati</taxon>
        <taxon>Nitrospinota/Tectimicrobiota group</taxon>
        <taxon>Nitrospinota</taxon>
        <taxon>Nitrospinia</taxon>
        <taxon>Nitrospinales</taxon>
        <taxon>Nitrospinaceae</taxon>
        <taxon>Nitrospina</taxon>
    </lineage>
</organism>
<keyword evidence="2" id="KW-1185">Reference proteome</keyword>
<gene>
    <name evidence="1" type="ORF">NSPWAT_1871</name>
</gene>
<evidence type="ECO:0000313" key="1">
    <source>
        <dbReference type="EMBL" id="CAI2718727.1"/>
    </source>
</evidence>
<dbReference type="RefSeq" id="WP_282011610.1">
    <property type="nucleotide sequence ID" value="NZ_OX336137.1"/>
</dbReference>
<dbReference type="EMBL" id="OX336137">
    <property type="protein sequence ID" value="CAI2718727.1"/>
    <property type="molecule type" value="Genomic_DNA"/>
</dbReference>
<reference evidence="1 2" key="1">
    <citation type="submission" date="2022-09" db="EMBL/GenBank/DDBJ databases">
        <authorList>
            <person name="Kop L."/>
        </authorList>
    </citation>
    <scope>NUCLEOTIDE SEQUENCE [LARGE SCALE GENOMIC DNA]</scope>
    <source>
        <strain evidence="1 2">347</strain>
    </source>
</reference>
<evidence type="ECO:0000313" key="2">
    <source>
        <dbReference type="Proteomes" id="UP001157733"/>
    </source>
</evidence>
<proteinExistence type="predicted"/>